<organism evidence="1 2">
    <name type="scientific">Chitinophaga rhizophila</name>
    <dbReference type="NCBI Taxonomy" id="2866212"/>
    <lineage>
        <taxon>Bacteria</taxon>
        <taxon>Pseudomonadati</taxon>
        <taxon>Bacteroidota</taxon>
        <taxon>Chitinophagia</taxon>
        <taxon>Chitinophagales</taxon>
        <taxon>Chitinophagaceae</taxon>
        <taxon>Chitinophaga</taxon>
    </lineage>
</organism>
<comment type="caution">
    <text evidence="1">The sequence shown here is derived from an EMBL/GenBank/DDBJ whole genome shotgun (WGS) entry which is preliminary data.</text>
</comment>
<reference evidence="1 2" key="1">
    <citation type="submission" date="2021-08" db="EMBL/GenBank/DDBJ databases">
        <title>The genome sequence of Chitinophaga sp. B61.</title>
        <authorList>
            <person name="Zhang X."/>
        </authorList>
    </citation>
    <scope>NUCLEOTIDE SEQUENCE [LARGE SCALE GENOMIC DNA]</scope>
    <source>
        <strain evidence="1 2">B61</strain>
    </source>
</reference>
<evidence type="ECO:0000313" key="2">
    <source>
        <dbReference type="Proteomes" id="UP000812961"/>
    </source>
</evidence>
<dbReference type="RefSeq" id="WP_220248381.1">
    <property type="nucleotide sequence ID" value="NZ_JAICCF010000001.1"/>
</dbReference>
<proteinExistence type="predicted"/>
<dbReference type="Proteomes" id="UP000812961">
    <property type="component" value="Unassembled WGS sequence"/>
</dbReference>
<gene>
    <name evidence="1" type="ORF">K1Y79_02280</name>
</gene>
<accession>A0ABS7G679</accession>
<name>A0ABS7G679_9BACT</name>
<keyword evidence="2" id="KW-1185">Reference proteome</keyword>
<evidence type="ECO:0000313" key="1">
    <source>
        <dbReference type="EMBL" id="MBW8683148.1"/>
    </source>
</evidence>
<protein>
    <submittedName>
        <fullName evidence="1">Uncharacterized protein</fullName>
    </submittedName>
</protein>
<sequence length="542" mass="61671">MNTTRWWPFSLSPRLEQAFTDLKTRLTTEDVSLNSAQNTLIVSRLAEVMAHHIPEIIERDGLPYLCHIMNGWGNVTYKGKEIINELLPFIHRNESDAPFILQCEPEGDFHPWQTFAYVIMAGVSPDKEIAGAGATVKELARNSRYINIKQDQGQELGHLLYALSFIDADSNTPPFIIENTAYNLRELMEKAVHAHKFGTFEVCRKVHLTEGLCTISANVPEFAHYKPIAEVFLNGQLDILFLLCIAVVEAKNALDEKITPPADSLLKEVRNELKIADFLENNAFYIGHLAELAALATKAGYKIKREHINALNLAVNTLNEIIPRYLPYLFFEDCFLHFGHYRRGVSLLDAVNDAANSNTTVAVDLTAYTTNLDALTPFRTNPADAVALSAIEKAVFKLSSPVNQERERFSTVLEHYSQQARRSLEPRGRFKHFRRIGPPSWPRSFHYEFLDYGDKIGLEIHIESDTVKEMTNAVAHVAESVQHLFPERAVEWDPKWYKNKGRLRVLFDDNLPEPQIADAMEQLITRTFDKFDPIASHLRISQ</sequence>
<dbReference type="EMBL" id="JAICCF010000001">
    <property type="protein sequence ID" value="MBW8683148.1"/>
    <property type="molecule type" value="Genomic_DNA"/>
</dbReference>